<dbReference type="PANTHER" id="PTHR12411">
    <property type="entry name" value="CYSTEINE PROTEASE FAMILY C1-RELATED"/>
    <property type="match status" value="1"/>
</dbReference>
<dbReference type="SUPFAM" id="SSF54001">
    <property type="entry name" value="Cysteine proteinases"/>
    <property type="match status" value="1"/>
</dbReference>
<dbReference type="InterPro" id="IPR013128">
    <property type="entry name" value="Peptidase_C1A"/>
</dbReference>
<comment type="similarity">
    <text evidence="1">Belongs to the peptidase C1 family.</text>
</comment>
<dbReference type="InterPro" id="IPR038765">
    <property type="entry name" value="Papain-like_cys_pep_sf"/>
</dbReference>
<dbReference type="AlphaFoldDB" id="A0AB40CFP4"/>
<dbReference type="Proteomes" id="UP001515500">
    <property type="component" value="Chromosome 14"/>
</dbReference>
<keyword evidence="6" id="KW-1015">Disulfide bond</keyword>
<keyword evidence="2" id="KW-0645">Protease</keyword>
<dbReference type="InterPro" id="IPR013201">
    <property type="entry name" value="Prot_inhib_I29"/>
</dbReference>
<dbReference type="Pfam" id="PF00112">
    <property type="entry name" value="Peptidase_C1"/>
    <property type="match status" value="1"/>
</dbReference>
<dbReference type="GeneID" id="120276113"/>
<evidence type="ECO:0000259" key="8">
    <source>
        <dbReference type="SMART" id="SM00848"/>
    </source>
</evidence>
<dbReference type="PROSITE" id="PS00139">
    <property type="entry name" value="THIOL_PROTEASE_CYS"/>
    <property type="match status" value="1"/>
</dbReference>
<dbReference type="FunFam" id="3.90.70.10:FF:000023">
    <property type="entry name" value="Senescence-specific cysteine protease SAG39"/>
    <property type="match status" value="1"/>
</dbReference>
<evidence type="ECO:0000256" key="3">
    <source>
        <dbReference type="ARBA" id="ARBA00022729"/>
    </source>
</evidence>
<evidence type="ECO:0000256" key="6">
    <source>
        <dbReference type="ARBA" id="ARBA00023157"/>
    </source>
</evidence>
<dbReference type="InterPro" id="IPR039417">
    <property type="entry name" value="Peptidase_C1A_papain-like"/>
</dbReference>
<dbReference type="GO" id="GO:0008234">
    <property type="term" value="F:cysteine-type peptidase activity"/>
    <property type="evidence" value="ECO:0007669"/>
    <property type="project" value="UniProtKB-KW"/>
</dbReference>
<dbReference type="GO" id="GO:0006508">
    <property type="term" value="P:proteolysis"/>
    <property type="evidence" value="ECO:0007669"/>
    <property type="project" value="UniProtKB-KW"/>
</dbReference>
<feature type="domain" description="Cathepsin propeptide inhibitor" evidence="8">
    <location>
        <begin position="4"/>
        <end position="61"/>
    </location>
</feature>
<gene>
    <name evidence="10" type="primary">LOC120276113</name>
</gene>
<dbReference type="Pfam" id="PF08246">
    <property type="entry name" value="Inhibitor_I29"/>
    <property type="match status" value="1"/>
</dbReference>
<dbReference type="InterPro" id="IPR025661">
    <property type="entry name" value="Pept_asp_AS"/>
</dbReference>
<dbReference type="InterPro" id="IPR000668">
    <property type="entry name" value="Peptidase_C1A_C"/>
</dbReference>
<organism evidence="9 10">
    <name type="scientific">Dioscorea cayennensis subsp. rotundata</name>
    <name type="common">White Guinea yam</name>
    <name type="synonym">Dioscorea rotundata</name>
    <dbReference type="NCBI Taxonomy" id="55577"/>
    <lineage>
        <taxon>Eukaryota</taxon>
        <taxon>Viridiplantae</taxon>
        <taxon>Streptophyta</taxon>
        <taxon>Embryophyta</taxon>
        <taxon>Tracheophyta</taxon>
        <taxon>Spermatophyta</taxon>
        <taxon>Magnoliopsida</taxon>
        <taxon>Liliopsida</taxon>
        <taxon>Dioscoreales</taxon>
        <taxon>Dioscoreaceae</taxon>
        <taxon>Dioscorea</taxon>
    </lineage>
</organism>
<feature type="domain" description="Peptidase C1A papain C-terminal" evidence="7">
    <location>
        <begin position="88"/>
        <end position="307"/>
    </location>
</feature>
<evidence type="ECO:0000256" key="5">
    <source>
        <dbReference type="ARBA" id="ARBA00022807"/>
    </source>
</evidence>
<reference evidence="10" key="1">
    <citation type="submission" date="2025-08" db="UniProtKB">
        <authorList>
            <consortium name="RefSeq"/>
        </authorList>
    </citation>
    <scope>IDENTIFICATION</scope>
</reference>
<keyword evidence="3" id="KW-0732">Signal</keyword>
<sequence length="308" mass="34064">MAMHEQWMAKHGRIYKSSEDKEYRLKIFAENLDFIRSFNNNGTRSYKLAINRFAEMTNEEFKAFQTGFSKPLEAPDNSSFRYANVTDVPPSMDWRSKGAVSPIKNQGRCGSCWAFAAVAAIEGIIQIKENILVSLSEQEILACDQGNNGCAGGFAYEAFKYVLDNGGLITEDDYPYEKANGTCKTVKGGEGGSNYKAKINGRERVPANNESELVKAVVNQPVVFAIDSTGRNFQFYAGGIFTGGCGTVLDHEVTAVGYGEDEYGTKFWILKNSWGIGWGEMGYMRLLRNVKPQEGLCGIAMDPSFPTI</sequence>
<keyword evidence="4" id="KW-0378">Hydrolase</keyword>
<name>A0AB40CFP4_DIOCR</name>
<dbReference type="PROSITE" id="PS00639">
    <property type="entry name" value="THIOL_PROTEASE_HIS"/>
    <property type="match status" value="1"/>
</dbReference>
<evidence type="ECO:0000313" key="9">
    <source>
        <dbReference type="Proteomes" id="UP001515500"/>
    </source>
</evidence>
<evidence type="ECO:0000256" key="1">
    <source>
        <dbReference type="ARBA" id="ARBA00008455"/>
    </source>
</evidence>
<accession>A0AB40CFP4</accession>
<dbReference type="InterPro" id="IPR025660">
    <property type="entry name" value="Pept_his_AS"/>
</dbReference>
<evidence type="ECO:0000256" key="4">
    <source>
        <dbReference type="ARBA" id="ARBA00022801"/>
    </source>
</evidence>
<dbReference type="PRINTS" id="PR00705">
    <property type="entry name" value="PAPAIN"/>
</dbReference>
<dbReference type="SMART" id="SM00645">
    <property type="entry name" value="Pept_C1"/>
    <property type="match status" value="1"/>
</dbReference>
<protein>
    <submittedName>
        <fullName evidence="10">Senescence-specific cysteine protease SAG39-like</fullName>
    </submittedName>
</protein>
<dbReference type="RefSeq" id="XP_039138780.1">
    <property type="nucleotide sequence ID" value="XM_039282846.1"/>
</dbReference>
<dbReference type="SMART" id="SM00848">
    <property type="entry name" value="Inhibitor_I29"/>
    <property type="match status" value="1"/>
</dbReference>
<proteinExistence type="inferred from homology"/>
<dbReference type="Gene3D" id="3.90.70.10">
    <property type="entry name" value="Cysteine proteinases"/>
    <property type="match status" value="1"/>
</dbReference>
<dbReference type="CDD" id="cd02248">
    <property type="entry name" value="Peptidase_C1A"/>
    <property type="match status" value="1"/>
</dbReference>
<evidence type="ECO:0000313" key="10">
    <source>
        <dbReference type="RefSeq" id="XP_039138780.1"/>
    </source>
</evidence>
<evidence type="ECO:0000256" key="2">
    <source>
        <dbReference type="ARBA" id="ARBA00022670"/>
    </source>
</evidence>
<dbReference type="InterPro" id="IPR000169">
    <property type="entry name" value="Pept_cys_AS"/>
</dbReference>
<dbReference type="PROSITE" id="PS00640">
    <property type="entry name" value="THIOL_PROTEASE_ASN"/>
    <property type="match status" value="1"/>
</dbReference>
<evidence type="ECO:0000259" key="7">
    <source>
        <dbReference type="SMART" id="SM00645"/>
    </source>
</evidence>
<keyword evidence="9" id="KW-1185">Reference proteome</keyword>
<keyword evidence="5" id="KW-0788">Thiol protease</keyword>